<dbReference type="CDD" id="cd02440">
    <property type="entry name" value="AdoMet_MTases"/>
    <property type="match status" value="1"/>
</dbReference>
<dbReference type="EMBL" id="RQXX01000005">
    <property type="protein sequence ID" value="RVV97163.1"/>
    <property type="molecule type" value="Genomic_DNA"/>
</dbReference>
<reference evidence="1 2" key="1">
    <citation type="submission" date="2018-11" db="EMBL/GenBank/DDBJ databases">
        <title>Mesobaculum littorinae gen. nov., sp. nov., isolated from Littorina scabra that represents a novel genus of the order Rhodobacteraceae.</title>
        <authorList>
            <person name="Li F."/>
        </authorList>
    </citation>
    <scope>NUCLEOTIDE SEQUENCE [LARGE SCALE GENOMIC DNA]</scope>
    <source>
        <strain evidence="1 2">M0103</strain>
    </source>
</reference>
<dbReference type="GO" id="GO:0008168">
    <property type="term" value="F:methyltransferase activity"/>
    <property type="evidence" value="ECO:0007669"/>
    <property type="project" value="UniProtKB-KW"/>
</dbReference>
<dbReference type="Proteomes" id="UP000285908">
    <property type="component" value="Unassembled WGS sequence"/>
</dbReference>
<dbReference type="GO" id="GO:0032259">
    <property type="term" value="P:methylation"/>
    <property type="evidence" value="ECO:0007669"/>
    <property type="project" value="UniProtKB-KW"/>
</dbReference>
<protein>
    <submittedName>
        <fullName evidence="1">Methyltransferase domain-containing protein</fullName>
    </submittedName>
</protein>
<name>A0A438AEM3_9RHOB</name>
<dbReference type="PANTHER" id="PTHR43167:SF1">
    <property type="entry name" value="PUTATIVE (AFU_ORTHOLOGUE AFUA_6G01830)-RELATED"/>
    <property type="match status" value="1"/>
</dbReference>
<dbReference type="PANTHER" id="PTHR43167">
    <property type="entry name" value="PUTATIVE (AFU_ORTHOLOGUE AFUA_6G01830)-RELATED"/>
    <property type="match status" value="1"/>
</dbReference>
<dbReference type="OrthoDB" id="9777638at2"/>
<keyword evidence="1" id="KW-0808">Transferase</keyword>
<dbReference type="RefSeq" id="WP_127907289.1">
    <property type="nucleotide sequence ID" value="NZ_RQXX01000005.1"/>
</dbReference>
<organism evidence="1 2">
    <name type="scientific">Mesobaculum littorinae</name>
    <dbReference type="NCBI Taxonomy" id="2486419"/>
    <lineage>
        <taxon>Bacteria</taxon>
        <taxon>Pseudomonadati</taxon>
        <taxon>Pseudomonadota</taxon>
        <taxon>Alphaproteobacteria</taxon>
        <taxon>Rhodobacterales</taxon>
        <taxon>Roseobacteraceae</taxon>
        <taxon>Mesobaculum</taxon>
    </lineage>
</organism>
<evidence type="ECO:0000313" key="1">
    <source>
        <dbReference type="EMBL" id="RVV97163.1"/>
    </source>
</evidence>
<dbReference type="AlphaFoldDB" id="A0A438AEM3"/>
<dbReference type="SUPFAM" id="SSF53335">
    <property type="entry name" value="S-adenosyl-L-methionine-dependent methyltransferases"/>
    <property type="match status" value="1"/>
</dbReference>
<evidence type="ECO:0000313" key="2">
    <source>
        <dbReference type="Proteomes" id="UP000285908"/>
    </source>
</evidence>
<sequence length="213" mass="23362">MVPDRPRARDCCGGRTTLMHVRRSKRSADRRPFADIQDATRRHQAQHGCDAYAFEEGAALVELVTAHAPGRVLELGTALGFTACCLASAGPSIRVDTIERDPEHVVLARENIRAAGFDARIEVHRGDFVKVMSALEGSYDAAFFDGLEPKRDILLPLAELVRVGGVLVCGNLHLSRVSVRTLLAAEHAGTGRWRKIDAFEGGRTEVFRKLHAK</sequence>
<keyword evidence="2" id="KW-1185">Reference proteome</keyword>
<dbReference type="Pfam" id="PF13578">
    <property type="entry name" value="Methyltransf_24"/>
    <property type="match status" value="1"/>
</dbReference>
<keyword evidence="1" id="KW-0489">Methyltransferase</keyword>
<accession>A0A438AEM3</accession>
<proteinExistence type="predicted"/>
<dbReference type="Gene3D" id="3.40.50.150">
    <property type="entry name" value="Vaccinia Virus protein VP39"/>
    <property type="match status" value="1"/>
</dbReference>
<dbReference type="InterPro" id="IPR029063">
    <property type="entry name" value="SAM-dependent_MTases_sf"/>
</dbReference>
<comment type="caution">
    <text evidence="1">The sequence shown here is derived from an EMBL/GenBank/DDBJ whole genome shotgun (WGS) entry which is preliminary data.</text>
</comment>
<gene>
    <name evidence="1" type="ORF">EKE94_14125</name>
</gene>